<dbReference type="Pfam" id="PF05002">
    <property type="entry name" value="SGS"/>
    <property type="match status" value="1"/>
</dbReference>
<dbReference type="PANTHER" id="PTHR45862">
    <property type="entry name" value="PROTEIN SGT1 HOMOLOG"/>
    <property type="match status" value="1"/>
</dbReference>
<protein>
    <recommendedName>
        <fullName evidence="5">CS domain-containing protein</fullName>
    </recommendedName>
</protein>
<dbReference type="KEGG" id="aqu:100631434"/>
<dbReference type="EnsemblMetazoa" id="XM_003383580.3">
    <property type="protein sequence ID" value="XP_003383628.1"/>
    <property type="gene ID" value="LOC100631434"/>
</dbReference>
<dbReference type="PROSITE" id="PS51048">
    <property type="entry name" value="SGS"/>
    <property type="match status" value="1"/>
</dbReference>
<dbReference type="STRING" id="400682.A0A1X7VN94"/>
<keyword evidence="4" id="KW-1185">Reference proteome</keyword>
<dbReference type="InterPro" id="IPR044563">
    <property type="entry name" value="Sgt1-like"/>
</dbReference>
<evidence type="ECO:0000313" key="4">
    <source>
        <dbReference type="Proteomes" id="UP000007879"/>
    </source>
</evidence>
<accession>A0A1X7VN94</accession>
<dbReference type="InterPro" id="IPR008978">
    <property type="entry name" value="HSP20-like_chaperone"/>
</dbReference>
<evidence type="ECO:0000313" key="3">
    <source>
        <dbReference type="EnsemblMetazoa" id="Aqu2.1.41305_001"/>
    </source>
</evidence>
<evidence type="ECO:0000259" key="1">
    <source>
        <dbReference type="PROSITE" id="PS51048"/>
    </source>
</evidence>
<dbReference type="SUPFAM" id="SSF49764">
    <property type="entry name" value="HSP20-like chaperones"/>
    <property type="match status" value="1"/>
</dbReference>
<dbReference type="Proteomes" id="UP000007879">
    <property type="component" value="Unassembled WGS sequence"/>
</dbReference>
<dbReference type="InterPro" id="IPR007052">
    <property type="entry name" value="CS_dom"/>
</dbReference>
<dbReference type="EnsemblMetazoa" id="Aqu2.1.41305_001">
    <property type="protein sequence ID" value="Aqu2.1.41305_001"/>
    <property type="gene ID" value="Aqu2.1.41305"/>
</dbReference>
<dbReference type="InterPro" id="IPR007699">
    <property type="entry name" value="SGS_dom"/>
</dbReference>
<evidence type="ECO:0000259" key="2">
    <source>
        <dbReference type="PROSITE" id="PS51203"/>
    </source>
</evidence>
<dbReference type="Pfam" id="PF04969">
    <property type="entry name" value="CS"/>
    <property type="match status" value="1"/>
</dbReference>
<sequence>MAATGQKLRYDWYQTISDVSINVLVKADKRKECSVHFEQDKVVFNVMLTSDEKETIEFNVAEEIVPEASSYKELKSKVEIKLRKKVGINWSTLERKPGTEDKKEPKIIKNGTAEADPHHAYPSSSHYTRNWDKLVGDIKKEEEKEKPEGDAALNSLFQQIYSGGDDEVKKAMNKSFVESGGTVLSTNWGEVGNKKVEVKPPDGMEFKKYEM</sequence>
<dbReference type="PROSITE" id="PS51203">
    <property type="entry name" value="CS"/>
    <property type="match status" value="1"/>
</dbReference>
<feature type="domain" description="CS" evidence="2">
    <location>
        <begin position="5"/>
        <end position="94"/>
    </location>
</feature>
<dbReference type="GO" id="GO:0051087">
    <property type="term" value="F:protein-folding chaperone binding"/>
    <property type="evidence" value="ECO:0007669"/>
    <property type="project" value="InterPro"/>
</dbReference>
<dbReference type="AlphaFoldDB" id="A0A1X7VN94"/>
<dbReference type="OrthoDB" id="1898560at2759"/>
<dbReference type="InParanoid" id="A0A1X7VN94"/>
<gene>
    <name evidence="3" type="primary">100631434</name>
</gene>
<dbReference type="Gene3D" id="2.60.40.790">
    <property type="match status" value="1"/>
</dbReference>
<feature type="domain" description="SGS" evidence="1">
    <location>
        <begin position="120"/>
        <end position="211"/>
    </location>
</feature>
<reference evidence="3" key="2">
    <citation type="submission" date="2017-05" db="UniProtKB">
        <authorList>
            <consortium name="EnsemblMetazoa"/>
        </authorList>
    </citation>
    <scope>IDENTIFICATION</scope>
</reference>
<evidence type="ECO:0008006" key="5">
    <source>
        <dbReference type="Google" id="ProtNLM"/>
    </source>
</evidence>
<proteinExistence type="predicted"/>
<name>A0A1X7VN94_AMPQE</name>
<reference evidence="4" key="1">
    <citation type="journal article" date="2010" name="Nature">
        <title>The Amphimedon queenslandica genome and the evolution of animal complexity.</title>
        <authorList>
            <person name="Srivastava M."/>
            <person name="Simakov O."/>
            <person name="Chapman J."/>
            <person name="Fahey B."/>
            <person name="Gauthier M.E."/>
            <person name="Mitros T."/>
            <person name="Richards G.S."/>
            <person name="Conaco C."/>
            <person name="Dacre M."/>
            <person name="Hellsten U."/>
            <person name="Larroux C."/>
            <person name="Putnam N.H."/>
            <person name="Stanke M."/>
            <person name="Adamska M."/>
            <person name="Darling A."/>
            <person name="Degnan S.M."/>
            <person name="Oakley T.H."/>
            <person name="Plachetzki D.C."/>
            <person name="Zhai Y."/>
            <person name="Adamski M."/>
            <person name="Calcino A."/>
            <person name="Cummins S.F."/>
            <person name="Goodstein D.M."/>
            <person name="Harris C."/>
            <person name="Jackson D.J."/>
            <person name="Leys S.P."/>
            <person name="Shu S."/>
            <person name="Woodcroft B.J."/>
            <person name="Vervoort M."/>
            <person name="Kosik K.S."/>
            <person name="Manning G."/>
            <person name="Degnan B.M."/>
            <person name="Rokhsar D.S."/>
        </authorList>
    </citation>
    <scope>NUCLEOTIDE SEQUENCE [LARGE SCALE GENOMIC DNA]</scope>
</reference>
<organism evidence="3">
    <name type="scientific">Amphimedon queenslandica</name>
    <name type="common">Sponge</name>
    <dbReference type="NCBI Taxonomy" id="400682"/>
    <lineage>
        <taxon>Eukaryota</taxon>
        <taxon>Metazoa</taxon>
        <taxon>Porifera</taxon>
        <taxon>Demospongiae</taxon>
        <taxon>Heteroscleromorpha</taxon>
        <taxon>Haplosclerida</taxon>
        <taxon>Niphatidae</taxon>
        <taxon>Amphimedon</taxon>
    </lineage>
</organism>